<evidence type="ECO:0000256" key="1">
    <source>
        <dbReference type="ARBA" id="ARBA00022679"/>
    </source>
</evidence>
<comment type="catalytic activity">
    <reaction evidence="3 4">
        <text>holo-[ACP] + malonyl-CoA = malonyl-[ACP] + CoA</text>
        <dbReference type="Rhea" id="RHEA:41792"/>
        <dbReference type="Rhea" id="RHEA-COMP:9623"/>
        <dbReference type="Rhea" id="RHEA-COMP:9685"/>
        <dbReference type="ChEBI" id="CHEBI:57287"/>
        <dbReference type="ChEBI" id="CHEBI:57384"/>
        <dbReference type="ChEBI" id="CHEBI:64479"/>
        <dbReference type="ChEBI" id="CHEBI:78449"/>
        <dbReference type="EC" id="2.3.1.39"/>
    </reaction>
</comment>
<protein>
    <recommendedName>
        <fullName evidence="4">Malonyl CoA-acyl carrier protein transacylase</fullName>
        <ecNumber evidence="4">2.3.1.39</ecNumber>
    </recommendedName>
</protein>
<feature type="active site" evidence="5">
    <location>
        <position position="201"/>
    </location>
</feature>
<dbReference type="GO" id="GO:0005829">
    <property type="term" value="C:cytosol"/>
    <property type="evidence" value="ECO:0007669"/>
    <property type="project" value="TreeGrafter"/>
</dbReference>
<gene>
    <name evidence="7" type="primary">fabD</name>
    <name evidence="7" type="ORF">MFMK1_002025</name>
</gene>
<proteinExistence type="inferred from homology"/>
<dbReference type="NCBIfam" id="TIGR00128">
    <property type="entry name" value="fabD"/>
    <property type="match status" value="1"/>
</dbReference>
<feature type="active site" evidence="5">
    <location>
        <position position="92"/>
    </location>
</feature>
<dbReference type="PANTHER" id="PTHR42681:SF1">
    <property type="entry name" value="MALONYL-COA-ACYL CARRIER PROTEIN TRANSACYLASE, MITOCHONDRIAL"/>
    <property type="match status" value="1"/>
</dbReference>
<dbReference type="GO" id="GO:0004314">
    <property type="term" value="F:[acyl-carrier-protein] S-malonyltransferase activity"/>
    <property type="evidence" value="ECO:0007669"/>
    <property type="project" value="UniProtKB-EC"/>
</dbReference>
<name>A0AAU0UPG5_9FIRM</name>
<dbReference type="InterPro" id="IPR050858">
    <property type="entry name" value="Mal-CoA-ACP_Trans/PKS_FabD"/>
</dbReference>
<dbReference type="EC" id="2.3.1.39" evidence="4"/>
<evidence type="ECO:0000256" key="5">
    <source>
        <dbReference type="PIRSR" id="PIRSR000446-1"/>
    </source>
</evidence>
<dbReference type="InterPro" id="IPR016035">
    <property type="entry name" value="Acyl_Trfase/lysoPLipase"/>
</dbReference>
<dbReference type="SUPFAM" id="SSF52151">
    <property type="entry name" value="FabD/lysophospholipase-like"/>
    <property type="match status" value="1"/>
</dbReference>
<keyword evidence="2 4" id="KW-0012">Acyltransferase</keyword>
<feature type="domain" description="Malonyl-CoA:ACP transacylase (MAT)" evidence="6">
    <location>
        <begin position="7"/>
        <end position="307"/>
    </location>
</feature>
<dbReference type="InterPro" id="IPR004410">
    <property type="entry name" value="Malonyl_CoA-ACP_transAc_FabD"/>
</dbReference>
<dbReference type="InterPro" id="IPR014043">
    <property type="entry name" value="Acyl_transferase_dom"/>
</dbReference>
<keyword evidence="1 4" id="KW-0808">Transferase</keyword>
<evidence type="ECO:0000259" key="6">
    <source>
        <dbReference type="SMART" id="SM00827"/>
    </source>
</evidence>
<comment type="similarity">
    <text evidence="4">Belongs to the fabD family.</text>
</comment>
<organism evidence="7 8">
    <name type="scientific">Metallumcola ferriviriculae</name>
    <dbReference type="NCBI Taxonomy" id="3039180"/>
    <lineage>
        <taxon>Bacteria</taxon>
        <taxon>Bacillati</taxon>
        <taxon>Bacillota</taxon>
        <taxon>Clostridia</taxon>
        <taxon>Neomoorellales</taxon>
        <taxon>Desulfitibacteraceae</taxon>
        <taxon>Metallumcola</taxon>
    </lineage>
</organism>
<dbReference type="RefSeq" id="WP_366921619.1">
    <property type="nucleotide sequence ID" value="NZ_CP121694.1"/>
</dbReference>
<dbReference type="PANTHER" id="PTHR42681">
    <property type="entry name" value="MALONYL-COA-ACYL CARRIER PROTEIN TRANSACYLASE, MITOCHONDRIAL"/>
    <property type="match status" value="1"/>
</dbReference>
<dbReference type="AlphaFoldDB" id="A0AAU0UPG5"/>
<keyword evidence="8" id="KW-1185">Reference proteome</keyword>
<dbReference type="SMART" id="SM00827">
    <property type="entry name" value="PKS_AT"/>
    <property type="match status" value="1"/>
</dbReference>
<sequence length="315" mass="33423">MGKLAFLFPGQGSQYVGMGGELASSYREALDVFKKADEKLGHSLSTLCFSGPEERLILTTNTQPAVLTTSIAALAVVRHHGLPEPDFVAGHSLGEYTALVAAGVIPFEEAVTLVRQRGYFMEEAVVSGEGTMAAVLGLPEDVVLNICNQARPYGVVEPANYNCPGQVVIAGETTAVRKAGEIAMNEGAKRVVQLSVSGPFHSSLMGGAAGKLADELATIEFKDPSIPVISNVNAQAVSMGQEARSMLVAQVDHPVQWHESVEMLLANDVDTFLEIGPGRVLGGLVKKIDKKATVLNVGDLCSLEKTIAYFKEVKQ</sequence>
<dbReference type="Pfam" id="PF00698">
    <property type="entry name" value="Acyl_transf_1"/>
    <property type="match status" value="1"/>
</dbReference>
<dbReference type="Proteomes" id="UP001329915">
    <property type="component" value="Chromosome"/>
</dbReference>
<dbReference type="InterPro" id="IPR001227">
    <property type="entry name" value="Ac_transferase_dom_sf"/>
</dbReference>
<dbReference type="EMBL" id="CP121694">
    <property type="protein sequence ID" value="WRO22200.1"/>
    <property type="molecule type" value="Genomic_DNA"/>
</dbReference>
<evidence type="ECO:0000313" key="7">
    <source>
        <dbReference type="EMBL" id="WRO22200.1"/>
    </source>
</evidence>
<reference evidence="7 8" key="1">
    <citation type="submission" date="2023-04" db="EMBL/GenBank/DDBJ databases">
        <authorList>
            <person name="Hsu D."/>
        </authorList>
    </citation>
    <scope>NUCLEOTIDE SEQUENCE [LARGE SCALE GENOMIC DNA]</scope>
    <source>
        <strain evidence="7 8">MK1</strain>
    </source>
</reference>
<dbReference type="InterPro" id="IPR016036">
    <property type="entry name" value="Malonyl_transacylase_ACP-bd"/>
</dbReference>
<evidence type="ECO:0000256" key="2">
    <source>
        <dbReference type="ARBA" id="ARBA00023315"/>
    </source>
</evidence>
<evidence type="ECO:0000256" key="3">
    <source>
        <dbReference type="ARBA" id="ARBA00048462"/>
    </source>
</evidence>
<evidence type="ECO:0000256" key="4">
    <source>
        <dbReference type="PIRNR" id="PIRNR000446"/>
    </source>
</evidence>
<dbReference type="InterPro" id="IPR024925">
    <property type="entry name" value="Malonyl_CoA-ACP_transAc"/>
</dbReference>
<accession>A0AAU0UPG5</accession>
<dbReference type="GO" id="GO:0006633">
    <property type="term" value="P:fatty acid biosynthetic process"/>
    <property type="evidence" value="ECO:0007669"/>
    <property type="project" value="TreeGrafter"/>
</dbReference>
<dbReference type="SUPFAM" id="SSF55048">
    <property type="entry name" value="Probable ACP-binding domain of malonyl-CoA ACP transacylase"/>
    <property type="match status" value="1"/>
</dbReference>
<dbReference type="KEGG" id="dbc:MFMK1_002025"/>
<dbReference type="PIRSF" id="PIRSF000446">
    <property type="entry name" value="Mct"/>
    <property type="match status" value="1"/>
</dbReference>
<evidence type="ECO:0000313" key="8">
    <source>
        <dbReference type="Proteomes" id="UP001329915"/>
    </source>
</evidence>
<dbReference type="FunFam" id="3.30.70.250:FF:000001">
    <property type="entry name" value="Malonyl CoA-acyl carrier protein transacylase"/>
    <property type="match status" value="1"/>
</dbReference>
<dbReference type="Gene3D" id="3.40.366.10">
    <property type="entry name" value="Malonyl-Coenzyme A Acyl Carrier Protein, domain 2"/>
    <property type="match status" value="1"/>
</dbReference>
<dbReference type="Gene3D" id="3.30.70.250">
    <property type="entry name" value="Malonyl-CoA ACP transacylase, ACP-binding"/>
    <property type="match status" value="1"/>
</dbReference>